<dbReference type="Gene3D" id="2.130.10.10">
    <property type="entry name" value="YVTN repeat-like/Quinoprotein amine dehydrogenase"/>
    <property type="match status" value="2"/>
</dbReference>
<dbReference type="PANTHER" id="PTHR19879">
    <property type="entry name" value="TRANSCRIPTION INITIATION FACTOR TFIID"/>
    <property type="match status" value="1"/>
</dbReference>
<keyword evidence="2" id="KW-0812">Transmembrane</keyword>
<dbReference type="Proteomes" id="UP000654345">
    <property type="component" value="Unassembled WGS sequence"/>
</dbReference>
<dbReference type="SMART" id="SM00320">
    <property type="entry name" value="WD40"/>
    <property type="match status" value="3"/>
</dbReference>
<feature type="domain" description="Anaphase-promoting complex subunit 4-like WD40" evidence="3">
    <location>
        <begin position="393"/>
        <end position="445"/>
    </location>
</feature>
<name>A0ABQ3UKE9_9CHLR</name>
<accession>A0ABQ3UKE9</accession>
<comment type="caution">
    <text evidence="4">The sequence shown here is derived from an EMBL/GenBank/DDBJ whole genome shotgun (WGS) entry which is preliminary data.</text>
</comment>
<feature type="region of interest" description="Disordered" evidence="1">
    <location>
        <begin position="1"/>
        <end position="35"/>
    </location>
</feature>
<keyword evidence="2" id="KW-1133">Transmembrane helix</keyword>
<sequence length="471" mass="52120">MEHHEQPFTPEQVDEQVEQRFSDLHTPEAQFHSEMQQVTRQIREEHDRSLQRVEQRLMKYAHTHAEYAAAKPEKQPSSPRTLKQGRLRFMEKKQASTFARRVTTLVAVFVMVLLVGSLLVVLNLSRQATGTGSKVTPTATATPVKTYSSAQRLCQFADDNKDVGSAYQSWLDWATDDQLAASYGNLANYGNLEVVDGATCTQKLHLDDQGTQDTNARWSPDHTRLLTKLADSLPKIVDASTGKVMVAYVPTFSVKGSGGYGNTMVTPWDSVWSPDGTQIISLVDYPVGHWIIQVWSASTGKVVSSTPLTQSRQPLGYVSLSPHGTYFAIDTGRDIAIWNIQAKKVVSHLPISVDNQHFLSDAWSADESMLALGIFNGNNFSAWSVSDGKQIASFADKNIGSLAWSPDGKYLAESNTMIHLWDVRTQKVVATFGDNQWIANLAWSQEGSKIASSAVKQGDLTKNTVSIWKLS</sequence>
<dbReference type="InterPro" id="IPR015943">
    <property type="entry name" value="WD40/YVTN_repeat-like_dom_sf"/>
</dbReference>
<feature type="compositionally biased region" description="Basic and acidic residues" evidence="1">
    <location>
        <begin position="17"/>
        <end position="26"/>
    </location>
</feature>
<dbReference type="EMBL" id="BNJG01000001">
    <property type="protein sequence ID" value="GHO53147.1"/>
    <property type="molecule type" value="Genomic_DNA"/>
</dbReference>
<evidence type="ECO:0000256" key="1">
    <source>
        <dbReference type="SAM" id="MobiDB-lite"/>
    </source>
</evidence>
<dbReference type="PANTHER" id="PTHR19879:SF9">
    <property type="entry name" value="TRANSCRIPTION INITIATION FACTOR TFIID SUBUNIT 5"/>
    <property type="match status" value="1"/>
</dbReference>
<organism evidence="4 5">
    <name type="scientific">Ktedonobacter robiniae</name>
    <dbReference type="NCBI Taxonomy" id="2778365"/>
    <lineage>
        <taxon>Bacteria</taxon>
        <taxon>Bacillati</taxon>
        <taxon>Chloroflexota</taxon>
        <taxon>Ktedonobacteria</taxon>
        <taxon>Ktedonobacterales</taxon>
        <taxon>Ktedonobacteraceae</taxon>
        <taxon>Ktedonobacter</taxon>
    </lineage>
</organism>
<evidence type="ECO:0000259" key="3">
    <source>
        <dbReference type="Pfam" id="PF12894"/>
    </source>
</evidence>
<proteinExistence type="predicted"/>
<dbReference type="SUPFAM" id="SSF50969">
    <property type="entry name" value="YVTN repeat-like/Quinoprotein amine dehydrogenase"/>
    <property type="match status" value="1"/>
</dbReference>
<keyword evidence="2" id="KW-0472">Membrane</keyword>
<evidence type="ECO:0000313" key="5">
    <source>
        <dbReference type="Proteomes" id="UP000654345"/>
    </source>
</evidence>
<keyword evidence="5" id="KW-1185">Reference proteome</keyword>
<dbReference type="RefSeq" id="WP_201369988.1">
    <property type="nucleotide sequence ID" value="NZ_BNJG01000001.1"/>
</dbReference>
<gene>
    <name evidence="4" type="ORF">KSB_16220</name>
</gene>
<dbReference type="InterPro" id="IPR001680">
    <property type="entry name" value="WD40_rpt"/>
</dbReference>
<protein>
    <recommendedName>
        <fullName evidence="3">Anaphase-promoting complex subunit 4-like WD40 domain-containing protein</fullName>
    </recommendedName>
</protein>
<evidence type="ECO:0000313" key="4">
    <source>
        <dbReference type="EMBL" id="GHO53147.1"/>
    </source>
</evidence>
<reference evidence="4 5" key="1">
    <citation type="journal article" date="2021" name="Int. J. Syst. Evol. Microbiol.">
        <title>Reticulibacter mediterranei gen. nov., sp. nov., within the new family Reticulibacteraceae fam. nov., and Ktedonospora formicarum gen. nov., sp. nov., Ktedonobacter robiniae sp. nov., Dictyobacter formicarum sp. nov. and Dictyobacter arantiisoli sp. nov., belonging to the class Ktedonobacteria.</title>
        <authorList>
            <person name="Yabe S."/>
            <person name="Zheng Y."/>
            <person name="Wang C.M."/>
            <person name="Sakai Y."/>
            <person name="Abe K."/>
            <person name="Yokota A."/>
            <person name="Donadio S."/>
            <person name="Cavaletti L."/>
            <person name="Monciardini P."/>
        </authorList>
    </citation>
    <scope>NUCLEOTIDE SEQUENCE [LARGE SCALE GENOMIC DNA]</scope>
    <source>
        <strain evidence="4 5">SOSP1-30</strain>
    </source>
</reference>
<dbReference type="InterPro" id="IPR024977">
    <property type="entry name" value="Apc4-like_WD40_dom"/>
</dbReference>
<feature type="transmembrane region" description="Helical" evidence="2">
    <location>
        <begin position="102"/>
        <end position="124"/>
    </location>
</feature>
<dbReference type="InterPro" id="IPR011044">
    <property type="entry name" value="Quino_amine_DH_bsu"/>
</dbReference>
<dbReference type="Pfam" id="PF12894">
    <property type="entry name" value="ANAPC4_WD40"/>
    <property type="match status" value="1"/>
</dbReference>
<evidence type="ECO:0000256" key="2">
    <source>
        <dbReference type="SAM" id="Phobius"/>
    </source>
</evidence>